<evidence type="ECO:0000256" key="2">
    <source>
        <dbReference type="ARBA" id="ARBA00022618"/>
    </source>
</evidence>
<dbReference type="FunFam" id="1.10.472.10:FF:000069">
    <property type="entry name" value="Cyclin-D5-1"/>
    <property type="match status" value="1"/>
</dbReference>
<name>A0ABD1RL74_9LAMI</name>
<dbReference type="AlphaFoldDB" id="A0ABD1RL74"/>
<feature type="domain" description="Cyclin-like" evidence="6">
    <location>
        <begin position="72"/>
        <end position="158"/>
    </location>
</feature>
<evidence type="ECO:0000256" key="3">
    <source>
        <dbReference type="ARBA" id="ARBA00023127"/>
    </source>
</evidence>
<evidence type="ECO:0000256" key="4">
    <source>
        <dbReference type="ARBA" id="ARBA00023306"/>
    </source>
</evidence>
<evidence type="ECO:0000259" key="6">
    <source>
        <dbReference type="SMART" id="SM00385"/>
    </source>
</evidence>
<organism evidence="7 8">
    <name type="scientific">Forsythia ovata</name>
    <dbReference type="NCBI Taxonomy" id="205694"/>
    <lineage>
        <taxon>Eukaryota</taxon>
        <taxon>Viridiplantae</taxon>
        <taxon>Streptophyta</taxon>
        <taxon>Embryophyta</taxon>
        <taxon>Tracheophyta</taxon>
        <taxon>Spermatophyta</taxon>
        <taxon>Magnoliopsida</taxon>
        <taxon>eudicotyledons</taxon>
        <taxon>Gunneridae</taxon>
        <taxon>Pentapetalae</taxon>
        <taxon>asterids</taxon>
        <taxon>lamiids</taxon>
        <taxon>Lamiales</taxon>
        <taxon>Oleaceae</taxon>
        <taxon>Forsythieae</taxon>
        <taxon>Forsythia</taxon>
    </lineage>
</organism>
<keyword evidence="2" id="KW-0132">Cell division</keyword>
<protein>
    <submittedName>
        <fullName evidence="7">Cyclin-D5-1-like</fullName>
    </submittedName>
</protein>
<keyword evidence="3 5" id="KW-0195">Cyclin</keyword>
<evidence type="ECO:0000313" key="7">
    <source>
        <dbReference type="EMBL" id="KAL2489152.1"/>
    </source>
</evidence>
<evidence type="ECO:0000313" key="8">
    <source>
        <dbReference type="Proteomes" id="UP001604277"/>
    </source>
</evidence>
<keyword evidence="4" id="KW-0131">Cell cycle</keyword>
<dbReference type="SMART" id="SM00385">
    <property type="entry name" value="CYCLIN"/>
    <property type="match status" value="1"/>
</dbReference>
<dbReference type="InterPro" id="IPR006671">
    <property type="entry name" value="Cyclin_N"/>
</dbReference>
<dbReference type="SUPFAM" id="SSF47954">
    <property type="entry name" value="Cyclin-like"/>
    <property type="match status" value="1"/>
</dbReference>
<gene>
    <name evidence="7" type="ORF">Fot_42444</name>
</gene>
<dbReference type="Gene3D" id="1.10.472.10">
    <property type="entry name" value="Cyclin-like"/>
    <property type="match status" value="2"/>
</dbReference>
<dbReference type="PANTHER" id="PTHR10177">
    <property type="entry name" value="CYCLINS"/>
    <property type="match status" value="1"/>
</dbReference>
<comment type="similarity">
    <text evidence="1">Belongs to the cyclin family. Cyclin D subfamily.</text>
</comment>
<dbReference type="GO" id="GO:0051301">
    <property type="term" value="P:cell division"/>
    <property type="evidence" value="ECO:0007669"/>
    <property type="project" value="UniProtKB-KW"/>
</dbReference>
<reference evidence="8" key="1">
    <citation type="submission" date="2024-07" db="EMBL/GenBank/DDBJ databases">
        <title>Two chromosome-level genome assemblies of Korean endemic species Abeliophyllum distichum and Forsythia ovata (Oleaceae).</title>
        <authorList>
            <person name="Jang H."/>
        </authorList>
    </citation>
    <scope>NUCLEOTIDE SEQUENCE [LARGE SCALE GENOMIC DNA]</scope>
</reference>
<proteinExistence type="inferred from homology"/>
<dbReference type="InterPro" id="IPR039361">
    <property type="entry name" value="Cyclin"/>
</dbReference>
<dbReference type="CDD" id="cd20544">
    <property type="entry name" value="CYCLIN_AtCycD-like_rpt2"/>
    <property type="match status" value="1"/>
</dbReference>
<dbReference type="InterPro" id="IPR036915">
    <property type="entry name" value="Cyclin-like_sf"/>
</dbReference>
<comment type="caution">
    <text evidence="7">The sequence shown here is derived from an EMBL/GenBank/DDBJ whole genome shotgun (WGS) entry which is preliminary data.</text>
</comment>
<evidence type="ECO:0000256" key="1">
    <source>
        <dbReference type="ARBA" id="ARBA00009065"/>
    </source>
</evidence>
<sequence length="355" mass="40274">MENSKASFSPTRLLLCYESKTSLDEKEVDLFISMDEAVDEEYIQILLDSEMRGFSQISTGDWIKEARLDAIQYILNKRDLLGFTFQTAYLSVIYLDIFLSRRTIDEEKYWAMKLLSMACLSLAAKMEECVVPALPEFCVEEYSFESSVIKRMELLVLNTLEWKMGSVTPFAFTHFFLTKFCQSSPQRNAISTIVQVILGALKDVEIMCYRSSVIAAAATLVALDPRLTRDALEQKISLISSNGVLKIVRKILYGILIRFIYFPSKIVIMVCTDQNVLDFLVAFVLFQEDVISCYFQILELDIMKLNKGIVSADLSPNQLQIAGVLGSSSVTTSAASAKRKRLIFNQNDHLPRKKQ</sequence>
<dbReference type="InterPro" id="IPR013763">
    <property type="entry name" value="Cyclin-like_dom"/>
</dbReference>
<dbReference type="Pfam" id="PF00134">
    <property type="entry name" value="Cyclin_N"/>
    <property type="match status" value="1"/>
</dbReference>
<evidence type="ECO:0000256" key="5">
    <source>
        <dbReference type="RuleBase" id="RU000383"/>
    </source>
</evidence>
<dbReference type="Proteomes" id="UP001604277">
    <property type="component" value="Unassembled WGS sequence"/>
</dbReference>
<accession>A0ABD1RL74</accession>
<keyword evidence="8" id="KW-1185">Reference proteome</keyword>
<dbReference type="EMBL" id="JBFOLJ010000012">
    <property type="protein sequence ID" value="KAL2489152.1"/>
    <property type="molecule type" value="Genomic_DNA"/>
</dbReference>